<evidence type="ECO:0000313" key="2">
    <source>
        <dbReference type="Proteomes" id="UP000077066"/>
    </source>
</evidence>
<dbReference type="Pfam" id="PF09870">
    <property type="entry name" value="DUF2097"/>
    <property type="match status" value="1"/>
</dbReference>
<protein>
    <recommendedName>
        <fullName evidence="3">DUF2097 domain-containing protein</fullName>
    </recommendedName>
</protein>
<evidence type="ECO:0000313" key="1">
    <source>
        <dbReference type="EMBL" id="KZX15562.1"/>
    </source>
</evidence>
<proteinExistence type="predicted"/>
<evidence type="ECO:0008006" key="3">
    <source>
        <dbReference type="Google" id="ProtNLM"/>
    </source>
</evidence>
<dbReference type="EMBL" id="LWMT01000093">
    <property type="protein sequence ID" value="KZX15562.1"/>
    <property type="molecule type" value="Genomic_DNA"/>
</dbReference>
<accession>A0A166DFX4</accession>
<gene>
    <name evidence="1" type="ORF">MBFIL_06280</name>
</gene>
<reference evidence="1 2" key="1">
    <citation type="submission" date="2016-04" db="EMBL/GenBank/DDBJ databases">
        <title>Genome sequence of Methanobrevibacter filiformis DSM 11501.</title>
        <authorList>
            <person name="Poehlein A."/>
            <person name="Seedorf H."/>
            <person name="Daniel R."/>
        </authorList>
    </citation>
    <scope>NUCLEOTIDE SEQUENCE [LARGE SCALE GENOMIC DNA]</scope>
    <source>
        <strain evidence="1 2">DSM 11501</strain>
    </source>
</reference>
<dbReference type="PATRIC" id="fig|55758.3.peg.705"/>
<sequence length="99" mass="11367">MEDEIFVKPDEALDYIKNNVKKHDTLELSYNRVYAPGEVLGVEVEEDWGEESLMVSIHLSGDLVNDVVRVNMNNIKDDLLEVRHLNNEKEVILVVEDDA</sequence>
<organism evidence="1 2">
    <name type="scientific">Methanobrevibacter filiformis</name>
    <dbReference type="NCBI Taxonomy" id="55758"/>
    <lineage>
        <taxon>Archaea</taxon>
        <taxon>Methanobacteriati</taxon>
        <taxon>Methanobacteriota</taxon>
        <taxon>Methanomada group</taxon>
        <taxon>Methanobacteria</taxon>
        <taxon>Methanobacteriales</taxon>
        <taxon>Methanobacteriaceae</taxon>
        <taxon>Methanobrevibacter</taxon>
    </lineage>
</organism>
<dbReference type="AlphaFoldDB" id="A0A166DFX4"/>
<dbReference type="Proteomes" id="UP000077066">
    <property type="component" value="Unassembled WGS sequence"/>
</dbReference>
<dbReference type="OrthoDB" id="73747at2157"/>
<dbReference type="RefSeq" id="WP_066971441.1">
    <property type="nucleotide sequence ID" value="NZ_LWMT01000093.1"/>
</dbReference>
<keyword evidence="2" id="KW-1185">Reference proteome</keyword>
<comment type="caution">
    <text evidence="1">The sequence shown here is derived from an EMBL/GenBank/DDBJ whole genome shotgun (WGS) entry which is preliminary data.</text>
</comment>
<dbReference type="InterPro" id="IPR019208">
    <property type="entry name" value="DUF2097"/>
</dbReference>
<name>A0A166DFX4_9EURY</name>